<accession>A0ACB8R527</accession>
<protein>
    <submittedName>
        <fullName evidence="1">Uncharacterized protein</fullName>
    </submittedName>
</protein>
<dbReference type="Proteomes" id="UP000814033">
    <property type="component" value="Unassembled WGS sequence"/>
</dbReference>
<organism evidence="1 2">
    <name type="scientific">Auriscalpium vulgare</name>
    <dbReference type="NCBI Taxonomy" id="40419"/>
    <lineage>
        <taxon>Eukaryota</taxon>
        <taxon>Fungi</taxon>
        <taxon>Dikarya</taxon>
        <taxon>Basidiomycota</taxon>
        <taxon>Agaricomycotina</taxon>
        <taxon>Agaricomycetes</taxon>
        <taxon>Russulales</taxon>
        <taxon>Auriscalpiaceae</taxon>
        <taxon>Auriscalpium</taxon>
    </lineage>
</organism>
<reference evidence="1" key="2">
    <citation type="journal article" date="2022" name="New Phytol.">
        <title>Evolutionary transition to the ectomycorrhizal habit in the genomes of a hyperdiverse lineage of mushroom-forming fungi.</title>
        <authorList>
            <person name="Looney B."/>
            <person name="Miyauchi S."/>
            <person name="Morin E."/>
            <person name="Drula E."/>
            <person name="Courty P.E."/>
            <person name="Kohler A."/>
            <person name="Kuo A."/>
            <person name="LaButti K."/>
            <person name="Pangilinan J."/>
            <person name="Lipzen A."/>
            <person name="Riley R."/>
            <person name="Andreopoulos W."/>
            <person name="He G."/>
            <person name="Johnson J."/>
            <person name="Nolan M."/>
            <person name="Tritt A."/>
            <person name="Barry K.W."/>
            <person name="Grigoriev I.V."/>
            <person name="Nagy L.G."/>
            <person name="Hibbett D."/>
            <person name="Henrissat B."/>
            <person name="Matheny P.B."/>
            <person name="Labbe J."/>
            <person name="Martin F.M."/>
        </authorList>
    </citation>
    <scope>NUCLEOTIDE SEQUENCE</scope>
    <source>
        <strain evidence="1">FP105234-sp</strain>
    </source>
</reference>
<reference evidence="1" key="1">
    <citation type="submission" date="2021-02" db="EMBL/GenBank/DDBJ databases">
        <authorList>
            <consortium name="DOE Joint Genome Institute"/>
            <person name="Ahrendt S."/>
            <person name="Looney B.P."/>
            <person name="Miyauchi S."/>
            <person name="Morin E."/>
            <person name="Drula E."/>
            <person name="Courty P.E."/>
            <person name="Chicoki N."/>
            <person name="Fauchery L."/>
            <person name="Kohler A."/>
            <person name="Kuo A."/>
            <person name="Labutti K."/>
            <person name="Pangilinan J."/>
            <person name="Lipzen A."/>
            <person name="Riley R."/>
            <person name="Andreopoulos W."/>
            <person name="He G."/>
            <person name="Johnson J."/>
            <person name="Barry K.W."/>
            <person name="Grigoriev I.V."/>
            <person name="Nagy L."/>
            <person name="Hibbett D."/>
            <person name="Henrissat B."/>
            <person name="Matheny P.B."/>
            <person name="Labbe J."/>
            <person name="Martin F."/>
        </authorList>
    </citation>
    <scope>NUCLEOTIDE SEQUENCE</scope>
    <source>
        <strain evidence="1">FP105234-sp</strain>
    </source>
</reference>
<sequence>MDSSCEKEVAIREWVNSTIRRVRAETHHIYHPNIPLAAAYWPAMNLALRPPTPDHARNPTVGDVITPPSYPTARSSPSSSSPNSLPTLPFLLNLKPFSQIDGEVPRTDVDEAIEQYGRKEDHDGTDIEAGVVDFYKNARQKHADRASMGDDAEYSPERSGYTHSRAPSYRGHSHRKAFGRSSTVDSPTVVAAQRRTTLESDRVRTILLLHQALVERMPTADSTLSEHRLFVHCIPPLPSKWAFLTPRFFSSGVVKSAQEIFERLETQKGGTRLLQTVEYLPEATSISRHVAYDALREAKLWCLPAELEQDEAVERFQLVASQGFGMKAKDLRSLFPGNRH</sequence>
<keyword evidence="2" id="KW-1185">Reference proteome</keyword>
<name>A0ACB8R527_9AGAM</name>
<comment type="caution">
    <text evidence="1">The sequence shown here is derived from an EMBL/GenBank/DDBJ whole genome shotgun (WGS) entry which is preliminary data.</text>
</comment>
<proteinExistence type="predicted"/>
<evidence type="ECO:0000313" key="1">
    <source>
        <dbReference type="EMBL" id="KAI0038850.1"/>
    </source>
</evidence>
<dbReference type="EMBL" id="MU276398">
    <property type="protein sequence ID" value="KAI0038850.1"/>
    <property type="molecule type" value="Genomic_DNA"/>
</dbReference>
<evidence type="ECO:0000313" key="2">
    <source>
        <dbReference type="Proteomes" id="UP000814033"/>
    </source>
</evidence>
<gene>
    <name evidence="1" type="ORF">FA95DRAFT_1613049</name>
</gene>